<dbReference type="InterPro" id="IPR036942">
    <property type="entry name" value="Beta-barrel_TonB_sf"/>
</dbReference>
<keyword evidence="5 12" id="KW-0732">Signal</keyword>
<evidence type="ECO:0000259" key="14">
    <source>
        <dbReference type="Pfam" id="PF07715"/>
    </source>
</evidence>
<reference evidence="15 16" key="1">
    <citation type="journal article" date="2021" name="Sci. Rep.">
        <title>The distribution of antibiotic resistance genes in chicken gut microbiota commensals.</title>
        <authorList>
            <person name="Juricova H."/>
            <person name="Matiasovicova J."/>
            <person name="Kubasova T."/>
            <person name="Cejkova D."/>
            <person name="Rychlik I."/>
        </authorList>
    </citation>
    <scope>NUCLEOTIDE SEQUENCE [LARGE SCALE GENOMIC DNA]</scope>
    <source>
        <strain evidence="15 16">An801</strain>
    </source>
</reference>
<evidence type="ECO:0000313" key="16">
    <source>
        <dbReference type="Proteomes" id="UP000703295"/>
    </source>
</evidence>
<keyword evidence="9 10" id="KW-0998">Cell outer membrane</keyword>
<evidence type="ECO:0000256" key="5">
    <source>
        <dbReference type="ARBA" id="ARBA00022729"/>
    </source>
</evidence>
<dbReference type="PROSITE" id="PS52016">
    <property type="entry name" value="TONB_DEPENDENT_REC_3"/>
    <property type="match status" value="1"/>
</dbReference>
<keyword evidence="7 10" id="KW-0472">Membrane</keyword>
<sequence>MKRWNEPAVIVGYRFFIAVCLCVLTGVGSVFAQQADSDSITGKVHQIPDVTVSVRKTPPAVKATSPLQVMGKMEMERLGVHEVADAVRHFSGVTVKDYGGIGGLKTISVRSLGSQHTGVVYDGVAVSDCQSGQVDISRFSLDNVSQLTMTIGQSDDIYQTARAFASAGVLSIQTARPDFQETPYHVNANLKAGSFGLVNPSILYNQRVADHTSLSVYGDFLRADGNYPFKMWNGNNLIDSKRNNSDIRTYRAEATLYTSFTSKQDLQVKAYLFDSERGLPGGVIYDNLYAAERLFDKNYFGQFRYENRFSDRLKLQALGKFNYSWNRDYNEEASGISDDRYRQTETYLSATLWGDLGKGFSLSLAQDFVYNYLHTNLEKCQFPQRYTLLTAVAAQYQRTSLTATASLLNTYITEDVRIGTAAADRKRLSPAFSVSWKPFEEIGLRFRASYKDIFRTPTFNDLYYLIIGNSQLRPETTKQGNVGVTWSGSRLGFLDFLSVSADTYYNKVKDKIVAVPTMFVWKMTNVGKVETIGLDVNLSAEARVTDWLKCYLTTNYSFMQAEDVTDPNSKTWRNQIVYTPRHSGGGNFTLETPWINLSYNLTYASERYTLAQNLPSYRIKPYSDHGISLSHKFSWKRHQLRVQLDALNLSNKNYEVIRFYPMPGRNYKISINYYL</sequence>
<evidence type="ECO:0000256" key="2">
    <source>
        <dbReference type="ARBA" id="ARBA00022448"/>
    </source>
</evidence>
<dbReference type="Gene3D" id="2.170.130.10">
    <property type="entry name" value="TonB-dependent receptor, plug domain"/>
    <property type="match status" value="1"/>
</dbReference>
<comment type="caution">
    <text evidence="15">The sequence shown here is derived from an EMBL/GenBank/DDBJ whole genome shotgun (WGS) entry which is preliminary data.</text>
</comment>
<dbReference type="InterPro" id="IPR012910">
    <property type="entry name" value="Plug_dom"/>
</dbReference>
<dbReference type="InterPro" id="IPR039426">
    <property type="entry name" value="TonB-dep_rcpt-like"/>
</dbReference>
<organism evidence="15 16">
    <name type="scientific">Bacteroides mediterraneensis</name>
    <dbReference type="NCBI Taxonomy" id="1841856"/>
    <lineage>
        <taxon>Bacteria</taxon>
        <taxon>Pseudomonadati</taxon>
        <taxon>Bacteroidota</taxon>
        <taxon>Bacteroidia</taxon>
        <taxon>Bacteroidales</taxon>
        <taxon>Bacteroidaceae</taxon>
        <taxon>Bacteroides</taxon>
    </lineage>
</organism>
<evidence type="ECO:0000259" key="13">
    <source>
        <dbReference type="Pfam" id="PF00593"/>
    </source>
</evidence>
<evidence type="ECO:0000256" key="1">
    <source>
        <dbReference type="ARBA" id="ARBA00004571"/>
    </source>
</evidence>
<feature type="signal peptide" evidence="12">
    <location>
        <begin position="1"/>
        <end position="32"/>
    </location>
</feature>
<keyword evidence="4 10" id="KW-0812">Transmembrane</keyword>
<dbReference type="SUPFAM" id="SSF56935">
    <property type="entry name" value="Porins"/>
    <property type="match status" value="1"/>
</dbReference>
<comment type="similarity">
    <text evidence="10 11">Belongs to the TonB-dependent receptor family.</text>
</comment>
<keyword evidence="8 15" id="KW-0675">Receptor</keyword>
<feature type="chain" id="PRO_5047093287" evidence="12">
    <location>
        <begin position="33"/>
        <end position="675"/>
    </location>
</feature>
<comment type="subcellular location">
    <subcellularLocation>
        <location evidence="1 10">Cell outer membrane</location>
        <topology evidence="1 10">Multi-pass membrane protein</topology>
    </subcellularLocation>
</comment>
<dbReference type="PANTHER" id="PTHR30069:SF29">
    <property type="entry name" value="HEMOGLOBIN AND HEMOGLOBIN-HAPTOGLOBIN-BINDING PROTEIN 1-RELATED"/>
    <property type="match status" value="1"/>
</dbReference>
<evidence type="ECO:0000256" key="4">
    <source>
        <dbReference type="ARBA" id="ARBA00022692"/>
    </source>
</evidence>
<accession>A0ABS2EXA5</accession>
<feature type="domain" description="TonB-dependent receptor-like beta-barrel" evidence="13">
    <location>
        <begin position="248"/>
        <end position="649"/>
    </location>
</feature>
<feature type="domain" description="TonB-dependent receptor plug" evidence="14">
    <location>
        <begin position="62"/>
        <end position="159"/>
    </location>
</feature>
<evidence type="ECO:0000256" key="12">
    <source>
        <dbReference type="SAM" id="SignalP"/>
    </source>
</evidence>
<keyword evidence="16" id="KW-1185">Reference proteome</keyword>
<dbReference type="Pfam" id="PF00593">
    <property type="entry name" value="TonB_dep_Rec_b-barrel"/>
    <property type="match status" value="1"/>
</dbReference>
<dbReference type="EMBL" id="JACJJW010000035">
    <property type="protein sequence ID" value="MBM6759320.1"/>
    <property type="molecule type" value="Genomic_DNA"/>
</dbReference>
<evidence type="ECO:0000256" key="3">
    <source>
        <dbReference type="ARBA" id="ARBA00022452"/>
    </source>
</evidence>
<keyword evidence="6 11" id="KW-0798">TonB box</keyword>
<dbReference type="RefSeq" id="WP_204476480.1">
    <property type="nucleotide sequence ID" value="NZ_JACJJW010000035.1"/>
</dbReference>
<dbReference type="Proteomes" id="UP000703295">
    <property type="component" value="Unassembled WGS sequence"/>
</dbReference>
<evidence type="ECO:0000256" key="10">
    <source>
        <dbReference type="PROSITE-ProRule" id="PRU01360"/>
    </source>
</evidence>
<dbReference type="Pfam" id="PF07715">
    <property type="entry name" value="Plug"/>
    <property type="match status" value="1"/>
</dbReference>
<evidence type="ECO:0000256" key="8">
    <source>
        <dbReference type="ARBA" id="ARBA00023170"/>
    </source>
</evidence>
<protein>
    <submittedName>
        <fullName evidence="15">TonB-dependent receptor</fullName>
    </submittedName>
</protein>
<dbReference type="PANTHER" id="PTHR30069">
    <property type="entry name" value="TONB-DEPENDENT OUTER MEMBRANE RECEPTOR"/>
    <property type="match status" value="1"/>
</dbReference>
<keyword evidence="2 10" id="KW-0813">Transport</keyword>
<dbReference type="Gene3D" id="2.40.170.20">
    <property type="entry name" value="TonB-dependent receptor, beta-barrel domain"/>
    <property type="match status" value="1"/>
</dbReference>
<evidence type="ECO:0000256" key="6">
    <source>
        <dbReference type="ARBA" id="ARBA00023077"/>
    </source>
</evidence>
<evidence type="ECO:0000256" key="11">
    <source>
        <dbReference type="RuleBase" id="RU003357"/>
    </source>
</evidence>
<dbReference type="InterPro" id="IPR000531">
    <property type="entry name" value="Beta-barrel_TonB"/>
</dbReference>
<dbReference type="InterPro" id="IPR037066">
    <property type="entry name" value="Plug_dom_sf"/>
</dbReference>
<keyword evidence="3 10" id="KW-1134">Transmembrane beta strand</keyword>
<gene>
    <name evidence="15" type="ORF">H6A31_11640</name>
</gene>
<proteinExistence type="inferred from homology"/>
<evidence type="ECO:0000256" key="9">
    <source>
        <dbReference type="ARBA" id="ARBA00023237"/>
    </source>
</evidence>
<name>A0ABS2EXA5_9BACE</name>
<evidence type="ECO:0000313" key="15">
    <source>
        <dbReference type="EMBL" id="MBM6759320.1"/>
    </source>
</evidence>
<evidence type="ECO:0000256" key="7">
    <source>
        <dbReference type="ARBA" id="ARBA00023136"/>
    </source>
</evidence>